<evidence type="ECO:0000313" key="13">
    <source>
        <dbReference type="Proteomes" id="UP001310022"/>
    </source>
</evidence>
<dbReference type="InterPro" id="IPR008969">
    <property type="entry name" value="CarboxyPept-like_regulatory"/>
</dbReference>
<comment type="similarity">
    <text evidence="8 9">Belongs to the TonB-dependent receptor family.</text>
</comment>
<dbReference type="NCBIfam" id="TIGR04056">
    <property type="entry name" value="OMP_RagA_SusC"/>
    <property type="match status" value="1"/>
</dbReference>
<feature type="domain" description="TonB-dependent receptor-like beta-barrel" evidence="10">
    <location>
        <begin position="393"/>
        <end position="967"/>
    </location>
</feature>
<keyword evidence="2 8" id="KW-0813">Transport</keyword>
<dbReference type="InterPro" id="IPR037066">
    <property type="entry name" value="Plug_dom_sf"/>
</dbReference>
<evidence type="ECO:0000259" key="10">
    <source>
        <dbReference type="Pfam" id="PF00593"/>
    </source>
</evidence>
<keyword evidence="3 8" id="KW-1134">Transmembrane beta strand</keyword>
<evidence type="ECO:0000256" key="2">
    <source>
        <dbReference type="ARBA" id="ARBA00022448"/>
    </source>
</evidence>
<evidence type="ECO:0000313" key="12">
    <source>
        <dbReference type="EMBL" id="GJM62606.1"/>
    </source>
</evidence>
<dbReference type="Gene3D" id="2.40.170.20">
    <property type="entry name" value="TonB-dependent receptor, beta-barrel domain"/>
    <property type="match status" value="1"/>
</dbReference>
<comment type="subcellular location">
    <subcellularLocation>
        <location evidence="1 8">Cell outer membrane</location>
        <topology evidence="1 8">Multi-pass membrane protein</topology>
    </subcellularLocation>
</comment>
<evidence type="ECO:0000256" key="4">
    <source>
        <dbReference type="ARBA" id="ARBA00022692"/>
    </source>
</evidence>
<dbReference type="PROSITE" id="PS52016">
    <property type="entry name" value="TONB_DEPENDENT_REC_3"/>
    <property type="match status" value="1"/>
</dbReference>
<proteinExistence type="inferred from homology"/>
<dbReference type="InterPro" id="IPR000531">
    <property type="entry name" value="Beta-barrel_TonB"/>
</dbReference>
<keyword evidence="5 9" id="KW-0798">TonB box</keyword>
<dbReference type="EMBL" id="BQKE01000002">
    <property type="protein sequence ID" value="GJM62606.1"/>
    <property type="molecule type" value="Genomic_DNA"/>
</dbReference>
<sequence>MGVLIAFLLSTQAVYAQVEIKGTVTASDGEPLPGVSVVIKGSSTGTISDFSGAYALRVNGPEDVLQFTFVGMNTEEIRVGNQTTINVTMQEDVVNLEEFVVVGYGIQRKSDVTGSVASVDAKELQQSLSPNIDQALQGRAAGVSVMSNSGSPGSNTMVRIRGIGSVNNSSPLYVVDGVPLGDISSLNMQDVETMEILKDASATAIYGSRGAHGVVLIQTKSGKKGKTTVNYSGRVGVQSASNYLDLVSAEEYATIRNKARANDQFYYPGEDWSPMPELANPAALGQGTDWQRAVTRDALIHNNQVSVSGGNEKNTYYMAINAMGQDGIMNGSDFSRLTFRLNNSYQIHKDVKVGHNINISHSTKNTIPEWGENVANQKILTNAIGHDPITPVYDPTNPDSPYGYTKLGGNYGNPVARVDYNNNTTTVFGVQGNFFADWNINKHLTFRSNYGLVARFQENEVFVPEYVVSPLQFEKTSSLSKNRANTINHTWSNTLTYMRSFNKHHLTAMVGQEVQTNSYHLIQSSIMDIPGNISKPSFGGGNIGTSAVTDNLTASALVSFFGRVNYNYDDRYLVTANFRSDASSRFGPGNRWGYFPSLALGWNLHKEAFWPENDVVTRAKLTGGYGEIGSQSFDDYMYYSLISGGQYYFFGTDNHLNIGATPLMIGNEDLKWETATTTNVGIEMGFFNDMITFNAEYFVKNTTDMLLRLPIPDYSGIQQAPWVNGGHLKNRGWEFTASHRKQVNDKFSYGIDGNISFIRNEMLDWGTENGFVDEGKFRSFPLLSRTSEGRQIGEFFLWKTDGIFQTSEEVANSSQPDAKPGDIRFVDVNGDGVINEDDRTYVGSPLPDFTYGFTLSLNYGHFDFSAFFQGVQGNQVFNGMRYYTDRAGVFNNHKRMLNAWDGPGSSNTVPRLTERDAENNLWASDYYLEDGAYLRLKNLEIGYSLPSVIASRLKMQNLRVYLSGQNLLTFTKYTGMDPEVGQEWPDKLAFGIDRGMYPQPRIFSLGLDVTF</sequence>
<keyword evidence="4 8" id="KW-0812">Transmembrane</keyword>
<feature type="domain" description="TonB-dependent receptor plug" evidence="11">
    <location>
        <begin position="109"/>
        <end position="214"/>
    </location>
</feature>
<keyword evidence="13" id="KW-1185">Reference proteome</keyword>
<dbReference type="Pfam" id="PF13715">
    <property type="entry name" value="CarbopepD_reg_2"/>
    <property type="match status" value="1"/>
</dbReference>
<evidence type="ECO:0000256" key="9">
    <source>
        <dbReference type="RuleBase" id="RU003357"/>
    </source>
</evidence>
<dbReference type="Gene3D" id="2.170.130.10">
    <property type="entry name" value="TonB-dependent receptor, plug domain"/>
    <property type="match status" value="1"/>
</dbReference>
<dbReference type="GO" id="GO:0009279">
    <property type="term" value="C:cell outer membrane"/>
    <property type="evidence" value="ECO:0007669"/>
    <property type="project" value="UniProtKB-SubCell"/>
</dbReference>
<evidence type="ECO:0000256" key="1">
    <source>
        <dbReference type="ARBA" id="ARBA00004571"/>
    </source>
</evidence>
<keyword evidence="6 8" id="KW-0472">Membrane</keyword>
<dbReference type="InterPro" id="IPR023997">
    <property type="entry name" value="TonB-dep_OMP_SusC/RagA_CS"/>
</dbReference>
<dbReference type="InterPro" id="IPR023996">
    <property type="entry name" value="TonB-dep_OMP_SusC/RagA"/>
</dbReference>
<dbReference type="Proteomes" id="UP001310022">
    <property type="component" value="Unassembled WGS sequence"/>
</dbReference>
<evidence type="ECO:0000256" key="8">
    <source>
        <dbReference type="PROSITE-ProRule" id="PRU01360"/>
    </source>
</evidence>
<evidence type="ECO:0000259" key="11">
    <source>
        <dbReference type="Pfam" id="PF07715"/>
    </source>
</evidence>
<dbReference type="InterPro" id="IPR036942">
    <property type="entry name" value="Beta-barrel_TonB_sf"/>
</dbReference>
<gene>
    <name evidence="12" type="ORF">PEDI_31580</name>
</gene>
<accession>A0AAN5AMQ2</accession>
<comment type="caution">
    <text evidence="12">The sequence shown here is derived from an EMBL/GenBank/DDBJ whole genome shotgun (WGS) entry which is preliminary data.</text>
</comment>
<dbReference type="AlphaFoldDB" id="A0AAN5AMQ2"/>
<keyword evidence="7 8" id="KW-0998">Cell outer membrane</keyword>
<reference evidence="12 13" key="1">
    <citation type="submission" date="2021-12" db="EMBL/GenBank/DDBJ databases">
        <title>Genome sequencing of bacteria with rrn-lacking chromosome and rrn-plasmid.</title>
        <authorList>
            <person name="Anda M."/>
            <person name="Iwasaki W."/>
        </authorList>
    </citation>
    <scope>NUCLEOTIDE SEQUENCE [LARGE SCALE GENOMIC DNA]</scope>
    <source>
        <strain evidence="12 13">NBRC 15940</strain>
    </source>
</reference>
<evidence type="ECO:0000256" key="7">
    <source>
        <dbReference type="ARBA" id="ARBA00023237"/>
    </source>
</evidence>
<dbReference type="NCBIfam" id="TIGR04057">
    <property type="entry name" value="SusC_RagA_signa"/>
    <property type="match status" value="1"/>
</dbReference>
<dbReference type="InterPro" id="IPR039426">
    <property type="entry name" value="TonB-dep_rcpt-like"/>
</dbReference>
<dbReference type="Pfam" id="PF07715">
    <property type="entry name" value="Plug"/>
    <property type="match status" value="1"/>
</dbReference>
<organism evidence="12 13">
    <name type="scientific">Persicobacter diffluens</name>
    <dbReference type="NCBI Taxonomy" id="981"/>
    <lineage>
        <taxon>Bacteria</taxon>
        <taxon>Pseudomonadati</taxon>
        <taxon>Bacteroidota</taxon>
        <taxon>Cytophagia</taxon>
        <taxon>Cytophagales</taxon>
        <taxon>Persicobacteraceae</taxon>
        <taxon>Persicobacter</taxon>
    </lineage>
</organism>
<evidence type="ECO:0000256" key="5">
    <source>
        <dbReference type="ARBA" id="ARBA00023077"/>
    </source>
</evidence>
<dbReference type="Gene3D" id="2.60.40.1120">
    <property type="entry name" value="Carboxypeptidase-like, regulatory domain"/>
    <property type="match status" value="1"/>
</dbReference>
<dbReference type="SUPFAM" id="SSF56935">
    <property type="entry name" value="Porins"/>
    <property type="match status" value="1"/>
</dbReference>
<dbReference type="InterPro" id="IPR012910">
    <property type="entry name" value="Plug_dom"/>
</dbReference>
<dbReference type="Pfam" id="PF00593">
    <property type="entry name" value="TonB_dep_Rec_b-barrel"/>
    <property type="match status" value="1"/>
</dbReference>
<evidence type="ECO:0000256" key="6">
    <source>
        <dbReference type="ARBA" id="ARBA00023136"/>
    </source>
</evidence>
<evidence type="ECO:0000256" key="3">
    <source>
        <dbReference type="ARBA" id="ARBA00022452"/>
    </source>
</evidence>
<name>A0AAN5AMQ2_9BACT</name>
<protein>
    <submittedName>
        <fullName evidence="12">SusC/RagA family TonB-linked outer membrane protein</fullName>
    </submittedName>
</protein>
<dbReference type="SUPFAM" id="SSF49464">
    <property type="entry name" value="Carboxypeptidase regulatory domain-like"/>
    <property type="match status" value="1"/>
</dbReference>